<dbReference type="AlphaFoldDB" id="A0AAD3H4D0"/>
<dbReference type="Proteomes" id="UP001054902">
    <property type="component" value="Unassembled WGS sequence"/>
</dbReference>
<comment type="caution">
    <text evidence="1">The sequence shown here is derived from an EMBL/GenBank/DDBJ whole genome shotgun (WGS) entry which is preliminary data.</text>
</comment>
<evidence type="ECO:0000313" key="1">
    <source>
        <dbReference type="EMBL" id="GFH49925.1"/>
    </source>
</evidence>
<sequence>MSEEYLLGGTSDKTREYQRGVAEKIEEWRSRSNDPYLPEEERNDSKALLQQWSQPHIIDILQCRHFSHNKSSYREFSLSSHGPTCYRKEKSLIATYEEVPRGPKGFTLPTDDNLMLHMISYLDYFTAHKMTLVSKRFKGIMTTFKSMRSREMLSSMPFVLDLLDREDWKSYWQRGEDVPELTFSKSWHHKYDPEHRAILCDDAMEFANEKHFFESFDEPNTPDDRRSIALRTHYARQCMNIYSYFPLPAIEEMILKNEVHRNGYISLDKPQISEHSGEECHPYIRFKIVSRHQVTLQQAWTIFVERIIVPMTNIIDQR</sequence>
<keyword evidence="2" id="KW-1185">Reference proteome</keyword>
<proteinExistence type="predicted"/>
<organism evidence="1 2">
    <name type="scientific">Chaetoceros tenuissimus</name>
    <dbReference type="NCBI Taxonomy" id="426638"/>
    <lineage>
        <taxon>Eukaryota</taxon>
        <taxon>Sar</taxon>
        <taxon>Stramenopiles</taxon>
        <taxon>Ochrophyta</taxon>
        <taxon>Bacillariophyta</taxon>
        <taxon>Coscinodiscophyceae</taxon>
        <taxon>Chaetocerotophycidae</taxon>
        <taxon>Chaetocerotales</taxon>
        <taxon>Chaetocerotaceae</taxon>
        <taxon>Chaetoceros</taxon>
    </lineage>
</organism>
<name>A0AAD3H4D0_9STRA</name>
<evidence type="ECO:0000313" key="2">
    <source>
        <dbReference type="Proteomes" id="UP001054902"/>
    </source>
</evidence>
<protein>
    <recommendedName>
        <fullName evidence="3">F-box domain-containing protein</fullName>
    </recommendedName>
</protein>
<gene>
    <name evidence="1" type="ORF">CTEN210_06401</name>
</gene>
<accession>A0AAD3H4D0</accession>
<evidence type="ECO:0008006" key="3">
    <source>
        <dbReference type="Google" id="ProtNLM"/>
    </source>
</evidence>
<dbReference type="EMBL" id="BLLK01000038">
    <property type="protein sequence ID" value="GFH49925.1"/>
    <property type="molecule type" value="Genomic_DNA"/>
</dbReference>
<reference evidence="1 2" key="1">
    <citation type="journal article" date="2021" name="Sci. Rep.">
        <title>The genome of the diatom Chaetoceros tenuissimus carries an ancient integrated fragment of an extant virus.</title>
        <authorList>
            <person name="Hongo Y."/>
            <person name="Kimura K."/>
            <person name="Takaki Y."/>
            <person name="Yoshida Y."/>
            <person name="Baba S."/>
            <person name="Kobayashi G."/>
            <person name="Nagasaki K."/>
            <person name="Hano T."/>
            <person name="Tomaru Y."/>
        </authorList>
    </citation>
    <scope>NUCLEOTIDE SEQUENCE [LARGE SCALE GENOMIC DNA]</scope>
    <source>
        <strain evidence="1 2">NIES-3715</strain>
    </source>
</reference>